<evidence type="ECO:0000256" key="1">
    <source>
        <dbReference type="SAM" id="MobiDB-lite"/>
    </source>
</evidence>
<proteinExistence type="predicted"/>
<feature type="compositionally biased region" description="Polar residues" evidence="1">
    <location>
        <begin position="1"/>
        <end position="11"/>
    </location>
</feature>
<organism evidence="2 3">
    <name type="scientific">Blepharisma stoltei</name>
    <dbReference type="NCBI Taxonomy" id="1481888"/>
    <lineage>
        <taxon>Eukaryota</taxon>
        <taxon>Sar</taxon>
        <taxon>Alveolata</taxon>
        <taxon>Ciliophora</taxon>
        <taxon>Postciliodesmatophora</taxon>
        <taxon>Heterotrichea</taxon>
        <taxon>Heterotrichida</taxon>
        <taxon>Blepharismidae</taxon>
        <taxon>Blepharisma</taxon>
    </lineage>
</organism>
<gene>
    <name evidence="2" type="ORF">BSTOLATCC_MIC3868</name>
</gene>
<sequence length="157" mass="18193">MVYQIDLQNYRKSPKQQSSSQREKLANKHLNTLRLENLAGIFKIHQTIPCQKNIETVFGISKSYACSERLMSLSKPRDLLIKKSKTYSSSADLKPKEKIILPKISKSKEQPNIEYLKISEELDRFTKRIKKDITLFGCSTIDIMNLNLKKHLRLSVP</sequence>
<protein>
    <submittedName>
        <fullName evidence="2">Uncharacterized protein</fullName>
    </submittedName>
</protein>
<comment type="caution">
    <text evidence="2">The sequence shown here is derived from an EMBL/GenBank/DDBJ whole genome shotgun (WGS) entry which is preliminary data.</text>
</comment>
<reference evidence="2" key="1">
    <citation type="submission" date="2021-09" db="EMBL/GenBank/DDBJ databases">
        <authorList>
            <consortium name="AG Swart"/>
            <person name="Singh M."/>
            <person name="Singh A."/>
            <person name="Seah K."/>
            <person name="Emmerich C."/>
        </authorList>
    </citation>
    <scope>NUCLEOTIDE SEQUENCE</scope>
    <source>
        <strain evidence="2">ATCC30299</strain>
    </source>
</reference>
<evidence type="ECO:0000313" key="2">
    <source>
        <dbReference type="EMBL" id="CAG9311580.1"/>
    </source>
</evidence>
<accession>A0AAU9ICE6</accession>
<name>A0AAU9ICE6_9CILI</name>
<dbReference type="EMBL" id="CAJZBQ010000004">
    <property type="protein sequence ID" value="CAG9311580.1"/>
    <property type="molecule type" value="Genomic_DNA"/>
</dbReference>
<dbReference type="AlphaFoldDB" id="A0AAU9ICE6"/>
<keyword evidence="3" id="KW-1185">Reference proteome</keyword>
<evidence type="ECO:0000313" key="3">
    <source>
        <dbReference type="Proteomes" id="UP001162131"/>
    </source>
</evidence>
<feature type="region of interest" description="Disordered" evidence="1">
    <location>
        <begin position="1"/>
        <end position="24"/>
    </location>
</feature>
<dbReference type="Proteomes" id="UP001162131">
    <property type="component" value="Unassembled WGS sequence"/>
</dbReference>